<evidence type="ECO:0000313" key="5">
    <source>
        <dbReference type="EMBL" id="RGC44062.1"/>
    </source>
</evidence>
<dbReference type="Pfam" id="PF13240">
    <property type="entry name" value="Zn_Ribbon_1"/>
    <property type="match status" value="1"/>
</dbReference>
<dbReference type="PANTHER" id="PTHR37826">
    <property type="entry name" value="FLOTILLIN BAND_7_5 DOMAIN PROTEIN"/>
    <property type="match status" value="1"/>
</dbReference>
<dbReference type="OrthoDB" id="9788304at2"/>
<dbReference type="CDD" id="cd03408">
    <property type="entry name" value="SPFH_like_u1"/>
    <property type="match status" value="1"/>
</dbReference>
<evidence type="ECO:0000259" key="3">
    <source>
        <dbReference type="Pfam" id="PF13421"/>
    </source>
</evidence>
<proteinExistence type="predicted"/>
<evidence type="ECO:0000259" key="1">
    <source>
        <dbReference type="Pfam" id="PF12773"/>
    </source>
</evidence>
<dbReference type="Proteomes" id="UP000261231">
    <property type="component" value="Unassembled WGS sequence"/>
</dbReference>
<comment type="caution">
    <text evidence="5">The sequence shown here is derived from an EMBL/GenBank/DDBJ whole genome shotgun (WGS) entry which is preliminary data.</text>
</comment>
<dbReference type="Pfam" id="PF12773">
    <property type="entry name" value="DZR"/>
    <property type="match status" value="1"/>
</dbReference>
<accession>A0A3E2XKG9</accession>
<sequence>MGLKNLIKGQLLSSISYRSSDPQELAAVYDRDGRRIMYESVLTVMPGQAAILVNEGQMTDIFMPGRYELTTNNMPVTTTLNQWKYGFHDTFIVDIIFVNTNEIIDIPWGTSEQVTVKDEVFGLVNVGANGKYSLSITDPKLFAENLMGVKNRYTVADLKSFVTPQIAMYFKEIVTEKQMDFFDMQGYCYEAAQILKAKSDDFFGRYGIQMQKMAVQVALPETVKKSIDERASLGAFGGMDAYAYKRQVDAQADAMVAMAKNPNGGMNSMAGMGMQMSAGMAFGGMMAGQMNGGVQGQSGTHKESFVICPKCGSEMKKGLKFCSECGASLVVQKKKCIKCGAEINADMKFCPECGANQAQPVCPKCGYKAAAGQKFCPECGTSLL</sequence>
<dbReference type="PANTHER" id="PTHR37826:SF2">
    <property type="entry name" value="ZINC-RIBBON DOMAIN-CONTAINING PROTEIN"/>
    <property type="match status" value="1"/>
</dbReference>
<protein>
    <submittedName>
        <fullName evidence="5">SPFH domain-containing protein</fullName>
    </submittedName>
</protein>
<name>A0A3E2XKG9_9FIRM</name>
<dbReference type="InterPro" id="IPR025874">
    <property type="entry name" value="DZR"/>
</dbReference>
<gene>
    <name evidence="4" type="ORF">DW070_09270</name>
    <name evidence="5" type="ORF">DW747_13900</name>
</gene>
<dbReference type="Proteomes" id="UP000260773">
    <property type="component" value="Unassembled WGS sequence"/>
</dbReference>
<dbReference type="RefSeq" id="WP_015512897.1">
    <property type="nucleotide sequence ID" value="NZ_JAQDKA010000014.1"/>
</dbReference>
<evidence type="ECO:0000313" key="4">
    <source>
        <dbReference type="EMBL" id="RGB79719.1"/>
    </source>
</evidence>
<dbReference type="InterPro" id="IPR033880">
    <property type="entry name" value="SPFH_YdjI"/>
</dbReference>
<dbReference type="EMBL" id="QVFD01000017">
    <property type="protein sequence ID" value="RGC44062.1"/>
    <property type="molecule type" value="Genomic_DNA"/>
</dbReference>
<feature type="domain" description="SPFH" evidence="3">
    <location>
        <begin position="29"/>
        <end position="234"/>
    </location>
</feature>
<feature type="domain" description="DZANK-type" evidence="1">
    <location>
        <begin position="308"/>
        <end position="354"/>
    </location>
</feature>
<dbReference type="EMBL" id="QVEP01000020">
    <property type="protein sequence ID" value="RGB79719.1"/>
    <property type="molecule type" value="Genomic_DNA"/>
</dbReference>
<reference evidence="6 7" key="1">
    <citation type="submission" date="2018-08" db="EMBL/GenBank/DDBJ databases">
        <title>A genome reference for cultivated species of the human gut microbiota.</title>
        <authorList>
            <person name="Zou Y."/>
            <person name="Xue W."/>
            <person name="Luo G."/>
        </authorList>
    </citation>
    <scope>NUCLEOTIDE SEQUENCE [LARGE SCALE GENOMIC DNA]</scope>
    <source>
        <strain evidence="4 6">AF45-17</strain>
        <strain evidence="5 7">AM28-39</strain>
    </source>
</reference>
<organism evidence="5 7">
    <name type="scientific">Coprococcus catus</name>
    <dbReference type="NCBI Taxonomy" id="116085"/>
    <lineage>
        <taxon>Bacteria</taxon>
        <taxon>Bacillati</taxon>
        <taxon>Bacillota</taxon>
        <taxon>Clostridia</taxon>
        <taxon>Lachnospirales</taxon>
        <taxon>Lachnospiraceae</taxon>
        <taxon>Coprococcus</taxon>
    </lineage>
</organism>
<evidence type="ECO:0000313" key="6">
    <source>
        <dbReference type="Proteomes" id="UP000260773"/>
    </source>
</evidence>
<keyword evidence="7" id="KW-1185">Reference proteome</keyword>
<dbReference type="AlphaFoldDB" id="A0A3E2XKG9"/>
<evidence type="ECO:0000259" key="2">
    <source>
        <dbReference type="Pfam" id="PF13240"/>
    </source>
</evidence>
<dbReference type="InterPro" id="IPR026870">
    <property type="entry name" value="Zinc_ribbon_dom"/>
</dbReference>
<evidence type="ECO:0000313" key="7">
    <source>
        <dbReference type="Proteomes" id="UP000261231"/>
    </source>
</evidence>
<feature type="domain" description="Zinc-ribbon" evidence="2">
    <location>
        <begin position="362"/>
        <end position="383"/>
    </location>
</feature>
<dbReference type="Pfam" id="PF13421">
    <property type="entry name" value="Band_7_1"/>
    <property type="match status" value="1"/>
</dbReference>